<keyword evidence="3" id="KW-1003">Cell membrane</keyword>
<dbReference type="GO" id="GO:0005886">
    <property type="term" value="C:plasma membrane"/>
    <property type="evidence" value="ECO:0007669"/>
    <property type="project" value="UniProtKB-SubCell"/>
</dbReference>
<dbReference type="PANTHER" id="PTHR30465">
    <property type="entry name" value="INNER MEMBRANE ABC TRANSPORTER"/>
    <property type="match status" value="1"/>
</dbReference>
<keyword evidence="2 7" id="KW-0813">Transport</keyword>
<protein>
    <submittedName>
        <fullName evidence="10">ABC transporter permease</fullName>
    </submittedName>
</protein>
<evidence type="ECO:0000256" key="3">
    <source>
        <dbReference type="ARBA" id="ARBA00022475"/>
    </source>
</evidence>
<evidence type="ECO:0000256" key="1">
    <source>
        <dbReference type="ARBA" id="ARBA00004651"/>
    </source>
</evidence>
<dbReference type="SUPFAM" id="SSF161098">
    <property type="entry name" value="MetI-like"/>
    <property type="match status" value="1"/>
</dbReference>
<comment type="subcellular location">
    <subcellularLocation>
        <location evidence="1 7">Cell membrane</location>
        <topology evidence="1 7">Multi-pass membrane protein</topology>
    </subcellularLocation>
</comment>
<dbReference type="Pfam" id="PF00528">
    <property type="entry name" value="BPD_transp_1"/>
    <property type="match status" value="1"/>
</dbReference>
<feature type="transmembrane region" description="Helical" evidence="7">
    <location>
        <begin position="158"/>
        <end position="177"/>
    </location>
</feature>
<keyword evidence="4 7" id="KW-0812">Transmembrane</keyword>
<accession>A0A7J3JRQ5</accession>
<feature type="transmembrane region" description="Helical" evidence="7">
    <location>
        <begin position="260"/>
        <end position="286"/>
    </location>
</feature>
<evidence type="ECO:0000256" key="6">
    <source>
        <dbReference type="ARBA" id="ARBA00023136"/>
    </source>
</evidence>
<reference evidence="10" key="1">
    <citation type="journal article" date="2020" name="mSystems">
        <title>Genome- and Community-Level Interaction Insights into Carbon Utilization and Element Cycling Functions of Hydrothermarchaeota in Hydrothermal Sediment.</title>
        <authorList>
            <person name="Zhou Z."/>
            <person name="Liu Y."/>
            <person name="Xu W."/>
            <person name="Pan J."/>
            <person name="Luo Z.H."/>
            <person name="Li M."/>
        </authorList>
    </citation>
    <scope>NUCLEOTIDE SEQUENCE [LARGE SCALE GENOMIC DNA]</scope>
    <source>
        <strain evidence="9">SpSt-618</strain>
        <strain evidence="10">SpSt-657</strain>
    </source>
</reference>
<evidence type="ECO:0000256" key="5">
    <source>
        <dbReference type="ARBA" id="ARBA00022989"/>
    </source>
</evidence>
<feature type="transmembrane region" description="Helical" evidence="7">
    <location>
        <begin position="12"/>
        <end position="33"/>
    </location>
</feature>
<dbReference type="AlphaFoldDB" id="A0A7J3JRQ5"/>
<proteinExistence type="inferred from homology"/>
<evidence type="ECO:0000256" key="2">
    <source>
        <dbReference type="ARBA" id="ARBA00022448"/>
    </source>
</evidence>
<dbReference type="CDD" id="cd06261">
    <property type="entry name" value="TM_PBP2"/>
    <property type="match status" value="1"/>
</dbReference>
<dbReference type="InterPro" id="IPR035906">
    <property type="entry name" value="MetI-like_sf"/>
</dbReference>
<comment type="similarity">
    <text evidence="7">Belongs to the binding-protein-dependent transport system permease family.</text>
</comment>
<feature type="domain" description="ABC transmembrane type-1" evidence="8">
    <location>
        <begin position="109"/>
        <end position="325"/>
    </location>
</feature>
<feature type="transmembrane region" description="Helical" evidence="7">
    <location>
        <begin position="108"/>
        <end position="137"/>
    </location>
</feature>
<dbReference type="PROSITE" id="PS50928">
    <property type="entry name" value="ABC_TM1"/>
    <property type="match status" value="1"/>
</dbReference>
<dbReference type="PANTHER" id="PTHR30465:SF55">
    <property type="entry name" value="OLIGOPEPTIDE ABC TRANSPORTER, PERMEASE PROTEIN"/>
    <property type="match status" value="1"/>
</dbReference>
<dbReference type="EMBL" id="DTAI01000244">
    <property type="protein sequence ID" value="HGN37512.1"/>
    <property type="molecule type" value="Genomic_DNA"/>
</dbReference>
<keyword evidence="5 7" id="KW-1133">Transmembrane helix</keyword>
<dbReference type="GO" id="GO:0055085">
    <property type="term" value="P:transmembrane transport"/>
    <property type="evidence" value="ECO:0007669"/>
    <property type="project" value="InterPro"/>
</dbReference>
<sequence>MHPFAKHLINRTLVAVVTLLIAFNISYLLLRAIPASAVDAMLAAFAQLGQRLDPEDYMKMRQTLMELFGLVGSPMDQYIMYLRRFFSLDFGPSFITFPTPAREIVGRYLPWTVGLLLVTTVISWIAGNTLGVFVSFVRNKRLSRALENVAIVLYPIPYYVLSLALIYIFAFIIPIFSLSPASIPHIRIASISDIINVALYFLRASSLPALSIIVISAFGWWFLSSRTLSISIVTEDYVSFAKLRGVDIGRIRGKYVLRSVMVPQVTALALALGNIFSGALVTEYIFAYPGLGSLLYESIILGDYPIALTILSLSIMGVIISMWLLDTVVYYVLDPRIRYAR</sequence>
<evidence type="ECO:0000259" key="8">
    <source>
        <dbReference type="PROSITE" id="PS50928"/>
    </source>
</evidence>
<dbReference type="InterPro" id="IPR000515">
    <property type="entry name" value="MetI-like"/>
</dbReference>
<gene>
    <name evidence="9" type="ORF">ENT87_08220</name>
    <name evidence="10" type="ORF">ENU30_04710</name>
</gene>
<name>A0A7J3JRQ5_9CREN</name>
<feature type="transmembrane region" description="Helical" evidence="7">
    <location>
        <begin position="197"/>
        <end position="223"/>
    </location>
</feature>
<dbReference type="EMBL" id="DTBZ01000087">
    <property type="protein sequence ID" value="HGQ18259.1"/>
    <property type="molecule type" value="Genomic_DNA"/>
</dbReference>
<evidence type="ECO:0000256" key="4">
    <source>
        <dbReference type="ARBA" id="ARBA00022692"/>
    </source>
</evidence>
<feature type="transmembrane region" description="Helical" evidence="7">
    <location>
        <begin position="306"/>
        <end position="333"/>
    </location>
</feature>
<organism evidence="10">
    <name type="scientific">Ignisphaera aggregans</name>
    <dbReference type="NCBI Taxonomy" id="334771"/>
    <lineage>
        <taxon>Archaea</taxon>
        <taxon>Thermoproteota</taxon>
        <taxon>Thermoprotei</taxon>
        <taxon>Desulfurococcales</taxon>
        <taxon>Desulfurococcaceae</taxon>
        <taxon>Ignisphaera</taxon>
    </lineage>
</organism>
<evidence type="ECO:0000256" key="7">
    <source>
        <dbReference type="RuleBase" id="RU363032"/>
    </source>
</evidence>
<comment type="caution">
    <text evidence="10">The sequence shown here is derived from an EMBL/GenBank/DDBJ whole genome shotgun (WGS) entry which is preliminary data.</text>
</comment>
<evidence type="ECO:0000313" key="10">
    <source>
        <dbReference type="EMBL" id="HGQ18259.1"/>
    </source>
</evidence>
<keyword evidence="6 7" id="KW-0472">Membrane</keyword>
<evidence type="ECO:0000313" key="9">
    <source>
        <dbReference type="EMBL" id="HGN37512.1"/>
    </source>
</evidence>